<organism evidence="2 3">
    <name type="scientific">Aspergillus felis</name>
    <dbReference type="NCBI Taxonomy" id="1287682"/>
    <lineage>
        <taxon>Eukaryota</taxon>
        <taxon>Fungi</taxon>
        <taxon>Dikarya</taxon>
        <taxon>Ascomycota</taxon>
        <taxon>Pezizomycotina</taxon>
        <taxon>Eurotiomycetes</taxon>
        <taxon>Eurotiomycetidae</taxon>
        <taxon>Eurotiales</taxon>
        <taxon>Aspergillaceae</taxon>
        <taxon>Aspergillus</taxon>
        <taxon>Aspergillus subgen. Fumigati</taxon>
    </lineage>
</organism>
<dbReference type="EMBL" id="JACBAE010001019">
    <property type="protein sequence ID" value="KAF7174067.1"/>
    <property type="molecule type" value="Genomic_DNA"/>
</dbReference>
<keyword evidence="1" id="KW-0812">Transmembrane</keyword>
<protein>
    <recommendedName>
        <fullName evidence="4">Acetyltransferase</fullName>
    </recommendedName>
</protein>
<evidence type="ECO:0000256" key="1">
    <source>
        <dbReference type="SAM" id="Phobius"/>
    </source>
</evidence>
<feature type="transmembrane region" description="Helical" evidence="1">
    <location>
        <begin position="110"/>
        <end position="128"/>
    </location>
</feature>
<evidence type="ECO:0008006" key="4">
    <source>
        <dbReference type="Google" id="ProtNLM"/>
    </source>
</evidence>
<name>A0A8H6QLL2_9EURO</name>
<sequence>MPGTGSILITLVGITTSVGCYIADWNETHIYNPRWPPHAKFHNGQTMSLGLVLGLTTLYYLYRPATTAELKYHYLQTSVWIGSLYWITQLSAFFYPGSLAVDPEFGQSGPQVYICAAMFAMLGTGYWMENKKLRSPKASSEYARKKN</sequence>
<evidence type="ECO:0000313" key="3">
    <source>
        <dbReference type="Proteomes" id="UP000654922"/>
    </source>
</evidence>
<reference evidence="2" key="1">
    <citation type="submission" date="2020-06" db="EMBL/GenBank/DDBJ databases">
        <title>Draft genome sequences of strains closely related to Aspergillus parafelis and Aspergillus hiratsukae.</title>
        <authorList>
            <person name="Dos Santos R.A.C."/>
            <person name="Rivero-Menendez O."/>
            <person name="Steenwyk J.L."/>
            <person name="Mead M.E."/>
            <person name="Goldman G.H."/>
            <person name="Alastruey-Izquierdo A."/>
            <person name="Rokas A."/>
        </authorList>
    </citation>
    <scope>NUCLEOTIDE SEQUENCE</scope>
    <source>
        <strain evidence="2">CNM-CM5623</strain>
    </source>
</reference>
<dbReference type="Proteomes" id="UP000654922">
    <property type="component" value="Unassembled WGS sequence"/>
</dbReference>
<comment type="caution">
    <text evidence="2">The sequence shown here is derived from an EMBL/GenBank/DDBJ whole genome shotgun (WGS) entry which is preliminary data.</text>
</comment>
<dbReference type="InterPro" id="IPR046580">
    <property type="entry name" value="DUF6640"/>
</dbReference>
<feature type="transmembrane region" description="Helical" evidence="1">
    <location>
        <begin position="74"/>
        <end position="95"/>
    </location>
</feature>
<dbReference type="AlphaFoldDB" id="A0A8H6QLL2"/>
<keyword evidence="1" id="KW-0472">Membrane</keyword>
<dbReference type="OrthoDB" id="2819018at2759"/>
<gene>
    <name evidence="2" type="ORF">CNMCM5623_006361</name>
</gene>
<accession>A0A8H6QLL2</accession>
<evidence type="ECO:0000313" key="2">
    <source>
        <dbReference type="EMBL" id="KAF7174067.1"/>
    </source>
</evidence>
<dbReference type="Pfam" id="PF20345">
    <property type="entry name" value="DUF6640"/>
    <property type="match status" value="1"/>
</dbReference>
<feature type="transmembrane region" description="Helical" evidence="1">
    <location>
        <begin position="44"/>
        <end position="62"/>
    </location>
</feature>
<keyword evidence="1" id="KW-1133">Transmembrane helix</keyword>
<proteinExistence type="predicted"/>